<evidence type="ECO:0000313" key="6">
    <source>
        <dbReference type="Proteomes" id="UP000785679"/>
    </source>
</evidence>
<dbReference type="InterPro" id="IPR029052">
    <property type="entry name" value="Metallo-depent_PP-like"/>
</dbReference>
<proteinExistence type="predicted"/>
<dbReference type="PANTHER" id="PTHR10161:SF14">
    <property type="entry name" value="TARTRATE-RESISTANT ACID PHOSPHATASE TYPE 5"/>
    <property type="match status" value="1"/>
</dbReference>
<comment type="caution">
    <text evidence="5">The sequence shown here is derived from an EMBL/GenBank/DDBJ whole genome shotgun (WGS) entry which is preliminary data.</text>
</comment>
<name>A0A8J8NLI3_HALGN</name>
<reference evidence="5" key="1">
    <citation type="submission" date="2019-06" db="EMBL/GenBank/DDBJ databases">
        <authorList>
            <person name="Zheng W."/>
        </authorList>
    </citation>
    <scope>NUCLEOTIDE SEQUENCE</scope>
    <source>
        <strain evidence="5">QDHG01</strain>
    </source>
</reference>
<dbReference type="InterPro" id="IPR004843">
    <property type="entry name" value="Calcineurin-like_PHP"/>
</dbReference>
<dbReference type="Gene3D" id="3.60.21.10">
    <property type="match status" value="1"/>
</dbReference>
<dbReference type="EMBL" id="RRYP01011457">
    <property type="protein sequence ID" value="TNV77722.1"/>
    <property type="molecule type" value="Genomic_DNA"/>
</dbReference>
<evidence type="ECO:0000256" key="3">
    <source>
        <dbReference type="SAM" id="SignalP"/>
    </source>
</evidence>
<feature type="chain" id="PRO_5035236829" description="Calcineurin-like phosphoesterase domain-containing protein" evidence="3">
    <location>
        <begin position="19"/>
        <end position="381"/>
    </location>
</feature>
<dbReference type="Pfam" id="PF00149">
    <property type="entry name" value="Metallophos"/>
    <property type="match status" value="1"/>
</dbReference>
<organism evidence="5 6">
    <name type="scientific">Halteria grandinella</name>
    <dbReference type="NCBI Taxonomy" id="5974"/>
    <lineage>
        <taxon>Eukaryota</taxon>
        <taxon>Sar</taxon>
        <taxon>Alveolata</taxon>
        <taxon>Ciliophora</taxon>
        <taxon>Intramacronucleata</taxon>
        <taxon>Spirotrichea</taxon>
        <taxon>Stichotrichia</taxon>
        <taxon>Sporadotrichida</taxon>
        <taxon>Halteriidae</taxon>
        <taxon>Halteria</taxon>
    </lineage>
</organism>
<sequence>MRQVALLVLLVLPFSALSLDFLVLGDFGWTLNLTNGPIQSFDAMDSYVSTHNEISFLISVGDNLYVKNETDPTMEDVNLMMSLFENRTHLKDKYIWGIRGNHDCTQRDPWFEVDNITREHPTWRMPGLYYEKRFEIAGGKRVGVLFIDSCLAICANYSFDNNSNTQHDSANNFMEDEDHRHFGFGKLNCGDSWIQQEGQKLYTWLETTLNSWESDPSLVWKFSVQHHPMFDKYITDELNLTSNLLPLLLQSKLDLYLCGHKHYASHSYYPYDQVTPTHTTLLSQPHCVSEQELFFSNYQLREETYLKGYALHQILQGSTGGFDSTPVCPGTPTMGRYTWLNNRERGGFTHVSVKEDKIIVKWINVKGEEIYRVNILNDQMF</sequence>
<evidence type="ECO:0000256" key="1">
    <source>
        <dbReference type="ARBA" id="ARBA00022729"/>
    </source>
</evidence>
<feature type="signal peptide" evidence="3">
    <location>
        <begin position="1"/>
        <end position="18"/>
    </location>
</feature>
<feature type="domain" description="Calcineurin-like phosphoesterase" evidence="4">
    <location>
        <begin position="21"/>
        <end position="263"/>
    </location>
</feature>
<keyword evidence="1 3" id="KW-0732">Signal</keyword>
<accession>A0A8J8NLI3</accession>
<dbReference type="OrthoDB" id="411211at2759"/>
<evidence type="ECO:0000256" key="2">
    <source>
        <dbReference type="ARBA" id="ARBA00022801"/>
    </source>
</evidence>
<protein>
    <recommendedName>
        <fullName evidence="4">Calcineurin-like phosphoesterase domain-containing protein</fullName>
    </recommendedName>
</protein>
<gene>
    <name evidence="5" type="ORF">FGO68_gene13173</name>
</gene>
<evidence type="ECO:0000313" key="5">
    <source>
        <dbReference type="EMBL" id="TNV77722.1"/>
    </source>
</evidence>
<dbReference type="PANTHER" id="PTHR10161">
    <property type="entry name" value="TARTRATE-RESISTANT ACID PHOSPHATASE TYPE 5"/>
    <property type="match status" value="1"/>
</dbReference>
<dbReference type="Proteomes" id="UP000785679">
    <property type="component" value="Unassembled WGS sequence"/>
</dbReference>
<keyword evidence="6" id="KW-1185">Reference proteome</keyword>
<dbReference type="GO" id="GO:0016787">
    <property type="term" value="F:hydrolase activity"/>
    <property type="evidence" value="ECO:0007669"/>
    <property type="project" value="UniProtKB-KW"/>
</dbReference>
<dbReference type="AlphaFoldDB" id="A0A8J8NLI3"/>
<keyword evidence="2" id="KW-0378">Hydrolase</keyword>
<dbReference type="InterPro" id="IPR051558">
    <property type="entry name" value="Metallophosphoesterase_PAP"/>
</dbReference>
<evidence type="ECO:0000259" key="4">
    <source>
        <dbReference type="Pfam" id="PF00149"/>
    </source>
</evidence>
<dbReference type="SUPFAM" id="SSF56300">
    <property type="entry name" value="Metallo-dependent phosphatases"/>
    <property type="match status" value="1"/>
</dbReference>